<dbReference type="Proteomes" id="UP000323011">
    <property type="component" value="Unassembled WGS sequence"/>
</dbReference>
<dbReference type="GO" id="GO:0016279">
    <property type="term" value="F:protein-lysine N-methyltransferase activity"/>
    <property type="evidence" value="ECO:0007669"/>
    <property type="project" value="TreeGrafter"/>
</dbReference>
<dbReference type="EMBL" id="VLTN01000014">
    <property type="protein sequence ID" value="KAA0153876.1"/>
    <property type="molecule type" value="Genomic_DNA"/>
</dbReference>
<proteinExistence type="predicted"/>
<feature type="compositionally biased region" description="Low complexity" evidence="4">
    <location>
        <begin position="380"/>
        <end position="392"/>
    </location>
</feature>
<evidence type="ECO:0000313" key="7">
    <source>
        <dbReference type="Proteomes" id="UP000323011"/>
    </source>
</evidence>
<dbReference type="AlphaFoldDB" id="A0A5A8CLB1"/>
<dbReference type="InterPro" id="IPR036464">
    <property type="entry name" value="Rubisco_LSMT_subst-bd_sf"/>
</dbReference>
<dbReference type="SUPFAM" id="SSF82199">
    <property type="entry name" value="SET domain"/>
    <property type="match status" value="1"/>
</dbReference>
<dbReference type="GO" id="GO:0032259">
    <property type="term" value="P:methylation"/>
    <property type="evidence" value="ECO:0007669"/>
    <property type="project" value="UniProtKB-KW"/>
</dbReference>
<accession>A0A5A8CLB1</accession>
<dbReference type="SUPFAM" id="SSF81822">
    <property type="entry name" value="RuBisCo LSMT C-terminal, substrate-binding domain"/>
    <property type="match status" value="1"/>
</dbReference>
<evidence type="ECO:0000259" key="5">
    <source>
        <dbReference type="PROSITE" id="PS50280"/>
    </source>
</evidence>
<dbReference type="Gene3D" id="3.90.1420.10">
    <property type="entry name" value="Rubisco LSMT, substrate-binding domain"/>
    <property type="match status" value="1"/>
</dbReference>
<keyword evidence="1" id="KW-0489">Methyltransferase</keyword>
<dbReference type="InterPro" id="IPR046341">
    <property type="entry name" value="SET_dom_sf"/>
</dbReference>
<dbReference type="SUPFAM" id="SSF48452">
    <property type="entry name" value="TPR-like"/>
    <property type="match status" value="1"/>
</dbReference>
<feature type="compositionally biased region" description="Acidic residues" evidence="4">
    <location>
        <begin position="396"/>
        <end position="418"/>
    </location>
</feature>
<dbReference type="InterPro" id="IPR015353">
    <property type="entry name" value="Rubisco_LSMT_subst-bd"/>
</dbReference>
<name>A0A5A8CLB1_CAFRO</name>
<gene>
    <name evidence="6" type="ORF">FNF29_02866</name>
</gene>
<keyword evidence="3" id="KW-0949">S-adenosyl-L-methionine</keyword>
<dbReference type="PANTHER" id="PTHR13271">
    <property type="entry name" value="UNCHARACTERIZED PUTATIVE METHYLTRANSFERASE"/>
    <property type="match status" value="1"/>
</dbReference>
<evidence type="ECO:0000256" key="4">
    <source>
        <dbReference type="SAM" id="MobiDB-lite"/>
    </source>
</evidence>
<evidence type="ECO:0000313" key="6">
    <source>
        <dbReference type="EMBL" id="KAA0153876.1"/>
    </source>
</evidence>
<evidence type="ECO:0000256" key="2">
    <source>
        <dbReference type="ARBA" id="ARBA00022679"/>
    </source>
</evidence>
<dbReference type="InterPro" id="IPR011990">
    <property type="entry name" value="TPR-like_helical_dom_sf"/>
</dbReference>
<dbReference type="CDD" id="cd10527">
    <property type="entry name" value="SET_LSMT"/>
    <property type="match status" value="1"/>
</dbReference>
<feature type="compositionally biased region" description="Low complexity" evidence="4">
    <location>
        <begin position="421"/>
        <end position="432"/>
    </location>
</feature>
<feature type="compositionally biased region" description="Low complexity" evidence="4">
    <location>
        <begin position="273"/>
        <end position="285"/>
    </location>
</feature>
<dbReference type="Gene3D" id="3.90.1410.10">
    <property type="entry name" value="set domain protein methyltransferase, domain 1"/>
    <property type="match status" value="1"/>
</dbReference>
<dbReference type="InterPro" id="IPR050600">
    <property type="entry name" value="SETD3_SETD6_MTase"/>
</dbReference>
<evidence type="ECO:0000256" key="3">
    <source>
        <dbReference type="ARBA" id="ARBA00022691"/>
    </source>
</evidence>
<dbReference type="PROSITE" id="PS50280">
    <property type="entry name" value="SET"/>
    <property type="match status" value="1"/>
</dbReference>
<dbReference type="PANTHER" id="PTHR13271:SF137">
    <property type="entry name" value="SET DOMAIN-CONTAINING PROTEIN"/>
    <property type="match status" value="1"/>
</dbReference>
<feature type="region of interest" description="Disordered" evidence="4">
    <location>
        <begin position="269"/>
        <end position="315"/>
    </location>
</feature>
<keyword evidence="7" id="KW-1185">Reference proteome</keyword>
<organism evidence="6 7">
    <name type="scientific">Cafeteria roenbergensis</name>
    <name type="common">Marine flagellate</name>
    <dbReference type="NCBI Taxonomy" id="33653"/>
    <lineage>
        <taxon>Eukaryota</taxon>
        <taxon>Sar</taxon>
        <taxon>Stramenopiles</taxon>
        <taxon>Bigyra</taxon>
        <taxon>Opalozoa</taxon>
        <taxon>Bicosoecida</taxon>
        <taxon>Cafeteriaceae</taxon>
        <taxon>Cafeteria</taxon>
    </lineage>
</organism>
<keyword evidence="2" id="KW-0808">Transferase</keyword>
<dbReference type="Pfam" id="PF09273">
    <property type="entry name" value="Rubis-subs-bind"/>
    <property type="match status" value="1"/>
</dbReference>
<feature type="region of interest" description="Disordered" evidence="4">
    <location>
        <begin position="365"/>
        <end position="453"/>
    </location>
</feature>
<sequence>MDPVDFFRFRGDEALRRGDFGLAEMMYTSAMHRNATDLPCLMGRATALAALGGSADLHSAQDDAAMLRQLAHTWIPARAVAALVVAAAGHLEEADGDLAECAHLLEVGGQTTMRGYEACVIRSQEALVRVARKSLPGLELRTEAESAKSVGDAAEVSPLAAADEAAGPSSANVLGLYAPPQLVAAPACPAVLEAVRITLSLAAPAVSAMALRVAQPVGVSPADKAVIAARALQVPAHDSGSDGAGGASSSAAAPSAAAATAAAGGFGHGSGTGAASPGSQRAAGSGSRGGQGGGEEEEKKEEEGHRRAASSGASSAAAAAAAAAARDRRAVGATPDAVFRRLENWLVCGSPGGLADPAAASMLAAAQRAPESDGGDQRARTSARASAGAETGTGAGDEDETPAEDAGEGDSEEGDSEEASSRGSPAARRSAGLPGVRPGSARADGGATGVVPPGEVPDEAVLAAPRITGGGPLLSSFPAIKMQSFGDEGYRGVVMARDVEAGEEILAVDRRCLITVEHGKATPVGQRMLMASPPLRLSAAKHCYTVVFILLDQERGGSFFQPYYDALPKSFPSMPLFWPREQLQWLKGSYILTQVADRRRNLEKDYHEICRVSPDFARFSLHRFTVMRMVVASRNFGIVVDGRKTDAMVPYGDMLNHLRPRETRWTFNRHRQCFTIHATTGLRAGDQVYDSYGRKCNSRFLLNYGFTAEDNRDGETSRSLDELWVRLAMPPPQQDAWWNRKRVLLDGGVCTRGIRLAACNSHIGTREAFSFLRFAMAEGRDVSRLPYIGRDILLGSKPIAPLSAENEAMVLRALAAACQEQLDGYERSVELDLAELASGTCLRGSNRRNALILLRGEKLTARHFIRLAEVAVPLLSASPEEIAEVVRRPVTEDSEINSYVRAVVRPLVNAAASRYYSMAY</sequence>
<feature type="domain" description="SET" evidence="5">
    <location>
        <begin position="470"/>
        <end position="693"/>
    </location>
</feature>
<comment type="caution">
    <text evidence="6">The sequence shown here is derived from an EMBL/GenBank/DDBJ whole genome shotgun (WGS) entry which is preliminary data.</text>
</comment>
<evidence type="ECO:0000256" key="1">
    <source>
        <dbReference type="ARBA" id="ARBA00022603"/>
    </source>
</evidence>
<protein>
    <recommendedName>
        <fullName evidence="5">SET domain-containing protein</fullName>
    </recommendedName>
</protein>
<reference evidence="6 7" key="1">
    <citation type="submission" date="2019-07" db="EMBL/GenBank/DDBJ databases">
        <title>Genomes of Cafeteria roenbergensis.</title>
        <authorList>
            <person name="Fischer M.G."/>
            <person name="Hackl T."/>
            <person name="Roman M."/>
        </authorList>
    </citation>
    <scope>NUCLEOTIDE SEQUENCE [LARGE SCALE GENOMIC DNA]</scope>
    <source>
        <strain evidence="6 7">BVI</strain>
    </source>
</reference>
<dbReference type="InterPro" id="IPR001214">
    <property type="entry name" value="SET_dom"/>
</dbReference>